<dbReference type="EMBL" id="RKLV01000004">
    <property type="protein sequence ID" value="MCX2818640.1"/>
    <property type="molecule type" value="Genomic_DNA"/>
</dbReference>
<evidence type="ECO:0000313" key="3">
    <source>
        <dbReference type="Proteomes" id="UP001149411"/>
    </source>
</evidence>
<comment type="caution">
    <text evidence="2">The sequence shown here is derived from an EMBL/GenBank/DDBJ whole genome shotgun (WGS) entry which is preliminary data.</text>
</comment>
<reference evidence="2" key="1">
    <citation type="submission" date="2022-09" db="EMBL/GenBank/DDBJ databases">
        <title>Haloadaptaus new haloarchaeum isolated from saline soil.</title>
        <authorList>
            <person name="Duran-Viseras A."/>
            <person name="Sanchez-Porro C."/>
            <person name="Ventosa A."/>
        </authorList>
    </citation>
    <scope>NUCLEOTIDE SEQUENCE</scope>
    <source>
        <strain evidence="2">F3-133</strain>
    </source>
</reference>
<proteinExistence type="predicted"/>
<dbReference type="AlphaFoldDB" id="A0A9Q4C2F3"/>
<evidence type="ECO:0000256" key="1">
    <source>
        <dbReference type="SAM" id="MobiDB-lite"/>
    </source>
</evidence>
<accession>A0A9Q4C2F3</accession>
<gene>
    <name evidence="2" type="ORF">EGH25_04650</name>
</gene>
<organism evidence="2 3">
    <name type="scientific">Halorutilus salinus</name>
    <dbReference type="NCBI Taxonomy" id="2487751"/>
    <lineage>
        <taxon>Archaea</taxon>
        <taxon>Methanobacteriati</taxon>
        <taxon>Methanobacteriota</taxon>
        <taxon>Stenosarchaea group</taxon>
        <taxon>Halobacteria</taxon>
        <taxon>Halorutilales</taxon>
        <taxon>Halorutilaceae</taxon>
        <taxon>Halorutilus</taxon>
    </lineage>
</organism>
<keyword evidence="3" id="KW-1185">Reference proteome</keyword>
<sequence>MPEEKKRVDFNADVSVIESADSITEVTNDTRTDFIIDAIKNEIRKLRNDEDFRQEVVDAYYDGRIDHSIAEDILGVEEATRMKLLKESIDRTPPEPQLEDSVPTDEEFYDGKVPTWKPDERSKSASEGT</sequence>
<name>A0A9Q4C2F3_9EURY</name>
<evidence type="ECO:0000313" key="2">
    <source>
        <dbReference type="EMBL" id="MCX2818640.1"/>
    </source>
</evidence>
<dbReference type="RefSeq" id="WP_266086483.1">
    <property type="nucleotide sequence ID" value="NZ_RKLV01000004.1"/>
</dbReference>
<protein>
    <submittedName>
        <fullName evidence="2">Uncharacterized protein</fullName>
    </submittedName>
</protein>
<dbReference type="Proteomes" id="UP001149411">
    <property type="component" value="Unassembled WGS sequence"/>
</dbReference>
<feature type="region of interest" description="Disordered" evidence="1">
    <location>
        <begin position="86"/>
        <end position="129"/>
    </location>
</feature>
<feature type="compositionally biased region" description="Basic and acidic residues" evidence="1">
    <location>
        <begin position="117"/>
        <end position="129"/>
    </location>
</feature>